<organism evidence="2 3">
    <name type="scientific">Aldrovandia affinis</name>
    <dbReference type="NCBI Taxonomy" id="143900"/>
    <lineage>
        <taxon>Eukaryota</taxon>
        <taxon>Metazoa</taxon>
        <taxon>Chordata</taxon>
        <taxon>Craniata</taxon>
        <taxon>Vertebrata</taxon>
        <taxon>Euteleostomi</taxon>
        <taxon>Actinopterygii</taxon>
        <taxon>Neopterygii</taxon>
        <taxon>Teleostei</taxon>
        <taxon>Notacanthiformes</taxon>
        <taxon>Halosauridae</taxon>
        <taxon>Aldrovandia</taxon>
    </lineage>
</organism>
<evidence type="ECO:0000256" key="1">
    <source>
        <dbReference type="SAM" id="MobiDB-lite"/>
    </source>
</evidence>
<gene>
    <name evidence="2" type="ORF">AAFF_G00226380</name>
</gene>
<accession>A0AAD7X2E4</accession>
<proteinExistence type="predicted"/>
<feature type="compositionally biased region" description="Basic and acidic residues" evidence="1">
    <location>
        <begin position="1"/>
        <end position="18"/>
    </location>
</feature>
<comment type="caution">
    <text evidence="2">The sequence shown here is derived from an EMBL/GenBank/DDBJ whole genome shotgun (WGS) entry which is preliminary data.</text>
</comment>
<keyword evidence="3" id="KW-1185">Reference proteome</keyword>
<dbReference type="Proteomes" id="UP001221898">
    <property type="component" value="Unassembled WGS sequence"/>
</dbReference>
<evidence type="ECO:0000313" key="2">
    <source>
        <dbReference type="EMBL" id="KAJ8417795.1"/>
    </source>
</evidence>
<evidence type="ECO:0000313" key="3">
    <source>
        <dbReference type="Proteomes" id="UP001221898"/>
    </source>
</evidence>
<sequence>MASAEEDVRAWCRGDASERQPPPSGAWMGAWQKEALPFWQQTSGANVIKLLSVLHLSLHTTKGHGQCPIQQNLSRGTYSRRRSSTYLWHSILPTRRIGRCRAQSPLGVMTASHTHSESERGDMGGGRGA</sequence>
<dbReference type="EMBL" id="JAINUG010000003">
    <property type="protein sequence ID" value="KAJ8417795.1"/>
    <property type="molecule type" value="Genomic_DNA"/>
</dbReference>
<dbReference type="AlphaFoldDB" id="A0AAD7X2E4"/>
<feature type="region of interest" description="Disordered" evidence="1">
    <location>
        <begin position="108"/>
        <end position="129"/>
    </location>
</feature>
<name>A0AAD7X2E4_9TELE</name>
<feature type="region of interest" description="Disordered" evidence="1">
    <location>
        <begin position="1"/>
        <end position="27"/>
    </location>
</feature>
<reference evidence="2" key="1">
    <citation type="journal article" date="2023" name="Science">
        <title>Genome structures resolve the early diversification of teleost fishes.</title>
        <authorList>
            <person name="Parey E."/>
            <person name="Louis A."/>
            <person name="Montfort J."/>
            <person name="Bouchez O."/>
            <person name="Roques C."/>
            <person name="Iampietro C."/>
            <person name="Lluch J."/>
            <person name="Castinel A."/>
            <person name="Donnadieu C."/>
            <person name="Desvignes T."/>
            <person name="Floi Bucao C."/>
            <person name="Jouanno E."/>
            <person name="Wen M."/>
            <person name="Mejri S."/>
            <person name="Dirks R."/>
            <person name="Jansen H."/>
            <person name="Henkel C."/>
            <person name="Chen W.J."/>
            <person name="Zahm M."/>
            <person name="Cabau C."/>
            <person name="Klopp C."/>
            <person name="Thompson A.W."/>
            <person name="Robinson-Rechavi M."/>
            <person name="Braasch I."/>
            <person name="Lecointre G."/>
            <person name="Bobe J."/>
            <person name="Postlethwait J.H."/>
            <person name="Berthelot C."/>
            <person name="Roest Crollius H."/>
            <person name="Guiguen Y."/>
        </authorList>
    </citation>
    <scope>NUCLEOTIDE SEQUENCE</scope>
    <source>
        <strain evidence="2">NC1722</strain>
    </source>
</reference>
<protein>
    <submittedName>
        <fullName evidence="2">Uncharacterized protein</fullName>
    </submittedName>
</protein>